<evidence type="ECO:0000256" key="4">
    <source>
        <dbReference type="RuleBase" id="RU003744"/>
    </source>
</evidence>
<keyword evidence="3 5" id="KW-0732">Signal</keyword>
<dbReference type="OrthoDB" id="6192933at2"/>
<proteinExistence type="inferred from homology"/>
<dbReference type="InterPro" id="IPR051455">
    <property type="entry name" value="Bact_solute-bind_prot3"/>
</dbReference>
<evidence type="ECO:0000313" key="8">
    <source>
        <dbReference type="Proteomes" id="UP000321638"/>
    </source>
</evidence>
<dbReference type="GO" id="GO:0030288">
    <property type="term" value="C:outer membrane-bounded periplasmic space"/>
    <property type="evidence" value="ECO:0007669"/>
    <property type="project" value="TreeGrafter"/>
</dbReference>
<dbReference type="Pfam" id="PF00497">
    <property type="entry name" value="SBP_bac_3"/>
    <property type="match status" value="1"/>
</dbReference>
<keyword evidence="2" id="KW-0813">Transport</keyword>
<dbReference type="PROSITE" id="PS01039">
    <property type="entry name" value="SBP_BACTERIAL_3"/>
    <property type="match status" value="1"/>
</dbReference>
<dbReference type="GO" id="GO:0006865">
    <property type="term" value="P:amino acid transport"/>
    <property type="evidence" value="ECO:0007669"/>
    <property type="project" value="TreeGrafter"/>
</dbReference>
<dbReference type="InterPro" id="IPR001638">
    <property type="entry name" value="Solute-binding_3/MltF_N"/>
</dbReference>
<evidence type="ECO:0000256" key="5">
    <source>
        <dbReference type="SAM" id="SignalP"/>
    </source>
</evidence>
<dbReference type="SMART" id="SM00062">
    <property type="entry name" value="PBPb"/>
    <property type="match status" value="1"/>
</dbReference>
<evidence type="ECO:0000313" key="7">
    <source>
        <dbReference type="EMBL" id="TXL75444.1"/>
    </source>
</evidence>
<dbReference type="SUPFAM" id="SSF53850">
    <property type="entry name" value="Periplasmic binding protein-like II"/>
    <property type="match status" value="1"/>
</dbReference>
<comment type="caution">
    <text evidence="7">The sequence shown here is derived from an EMBL/GenBank/DDBJ whole genome shotgun (WGS) entry which is preliminary data.</text>
</comment>
<keyword evidence="8" id="KW-1185">Reference proteome</keyword>
<reference evidence="7 8" key="1">
    <citation type="submission" date="2019-06" db="EMBL/GenBank/DDBJ databases">
        <title>New taxonomy in bacterial strain CC-CFT640, isolated from vineyard.</title>
        <authorList>
            <person name="Lin S.-Y."/>
            <person name="Tsai C.-F."/>
            <person name="Young C.-C."/>
        </authorList>
    </citation>
    <scope>NUCLEOTIDE SEQUENCE [LARGE SCALE GENOMIC DNA]</scope>
    <source>
        <strain evidence="7 8">CC-CFT640</strain>
    </source>
</reference>
<dbReference type="PANTHER" id="PTHR30085">
    <property type="entry name" value="AMINO ACID ABC TRANSPORTER PERMEASE"/>
    <property type="match status" value="1"/>
</dbReference>
<dbReference type="Gene3D" id="3.40.190.10">
    <property type="entry name" value="Periplasmic binding protein-like II"/>
    <property type="match status" value="2"/>
</dbReference>
<feature type="chain" id="PRO_5022863526" evidence="5">
    <location>
        <begin position="24"/>
        <end position="260"/>
    </location>
</feature>
<dbReference type="Proteomes" id="UP000321638">
    <property type="component" value="Unassembled WGS sequence"/>
</dbReference>
<feature type="domain" description="Solute-binding protein family 3/N-terminal" evidence="6">
    <location>
        <begin position="34"/>
        <end position="253"/>
    </location>
</feature>
<dbReference type="AlphaFoldDB" id="A0A5C8PMA5"/>
<organism evidence="7 8">
    <name type="scientific">Vineibacter terrae</name>
    <dbReference type="NCBI Taxonomy" id="2586908"/>
    <lineage>
        <taxon>Bacteria</taxon>
        <taxon>Pseudomonadati</taxon>
        <taxon>Pseudomonadota</taxon>
        <taxon>Alphaproteobacteria</taxon>
        <taxon>Hyphomicrobiales</taxon>
        <taxon>Vineibacter</taxon>
    </lineage>
</organism>
<dbReference type="GO" id="GO:0005576">
    <property type="term" value="C:extracellular region"/>
    <property type="evidence" value="ECO:0007669"/>
    <property type="project" value="TreeGrafter"/>
</dbReference>
<accession>A0A5C8PMA5</accession>
<gene>
    <name evidence="7" type="ORF">FHP25_14490</name>
</gene>
<evidence type="ECO:0000256" key="2">
    <source>
        <dbReference type="ARBA" id="ARBA00022448"/>
    </source>
</evidence>
<dbReference type="PANTHER" id="PTHR30085:SF6">
    <property type="entry name" value="ABC TRANSPORTER GLUTAMINE-BINDING PROTEIN GLNH"/>
    <property type="match status" value="1"/>
</dbReference>
<dbReference type="InterPro" id="IPR018313">
    <property type="entry name" value="SBP_3_CS"/>
</dbReference>
<sequence>MKRILTGLLTLTFMALAATAARADRFEDILKKGVVRIAVPLDVPPFGSQNQNREAEGFDVDLANMVAKALGVKLEMQQVTGANRIPFLLTDKVDIVISVMGLTPERARQIMFTAPYADTQLAVFGPKSANVTSADALGSLKVAAAKGTTQDLGLSAMNPKATIMRTEDDATAAAAYISGQADLIATNSLIVPDLAKRNPNKEFELKFTIRRSPAHMGVRMGEHNLVRWLDGFIFFNTMNGELDKLHRKWLGIPMAPLPSL</sequence>
<dbReference type="RefSeq" id="WP_147847657.1">
    <property type="nucleotide sequence ID" value="NZ_VDUZ01000014.1"/>
</dbReference>
<comment type="similarity">
    <text evidence="1 4">Belongs to the bacterial solute-binding protein 3 family.</text>
</comment>
<evidence type="ECO:0000256" key="1">
    <source>
        <dbReference type="ARBA" id="ARBA00010333"/>
    </source>
</evidence>
<dbReference type="EMBL" id="VDUZ01000014">
    <property type="protein sequence ID" value="TXL75444.1"/>
    <property type="molecule type" value="Genomic_DNA"/>
</dbReference>
<evidence type="ECO:0000259" key="6">
    <source>
        <dbReference type="SMART" id="SM00062"/>
    </source>
</evidence>
<feature type="signal peptide" evidence="5">
    <location>
        <begin position="1"/>
        <end position="23"/>
    </location>
</feature>
<protein>
    <submittedName>
        <fullName evidence="7">Transporter substrate-binding domain-containing protein</fullName>
    </submittedName>
</protein>
<evidence type="ECO:0000256" key="3">
    <source>
        <dbReference type="ARBA" id="ARBA00022729"/>
    </source>
</evidence>
<name>A0A5C8PMA5_9HYPH</name>